<dbReference type="GeneID" id="82157748"/>
<organism evidence="1 2">
    <name type="scientific">Xylanibacter rodentium</name>
    <dbReference type="NCBI Taxonomy" id="2736289"/>
    <lineage>
        <taxon>Bacteria</taxon>
        <taxon>Pseudomonadati</taxon>
        <taxon>Bacteroidota</taxon>
        <taxon>Bacteroidia</taxon>
        <taxon>Bacteroidales</taxon>
        <taxon>Prevotellaceae</taxon>
        <taxon>Xylanibacter</taxon>
    </lineage>
</organism>
<evidence type="ECO:0000313" key="1">
    <source>
        <dbReference type="EMBL" id="NPE14309.1"/>
    </source>
</evidence>
<dbReference type="Gene3D" id="2.60.120.200">
    <property type="match status" value="1"/>
</dbReference>
<dbReference type="PROSITE" id="PS51257">
    <property type="entry name" value="PROKAR_LIPOPROTEIN"/>
    <property type="match status" value="1"/>
</dbReference>
<gene>
    <name evidence="1" type="ORF">HPS55_08215</name>
</gene>
<evidence type="ECO:0000313" key="2">
    <source>
        <dbReference type="Proteomes" id="UP001193734"/>
    </source>
</evidence>
<dbReference type="RefSeq" id="WP_172177393.1">
    <property type="nucleotide sequence ID" value="NZ_CASGIA010000010.1"/>
</dbReference>
<proteinExistence type="predicted"/>
<comment type="caution">
    <text evidence="1">The sequence shown here is derived from an EMBL/GenBank/DDBJ whole genome shotgun (WGS) entry which is preliminary data.</text>
</comment>
<keyword evidence="2" id="KW-1185">Reference proteome</keyword>
<protein>
    <submittedName>
        <fullName evidence="1">DUF1349 domain-containing protein</fullName>
    </submittedName>
</protein>
<dbReference type="InterPro" id="IPR013320">
    <property type="entry name" value="ConA-like_dom_sf"/>
</dbReference>
<name>A0ABX2AU99_9BACT</name>
<dbReference type="EMBL" id="JABKKE010000012">
    <property type="protein sequence ID" value="NPE14309.1"/>
    <property type="molecule type" value="Genomic_DNA"/>
</dbReference>
<sequence length="250" mass="27965">MKKTVLFSAFLIGCITLVACQQKNSPKLEEANLTDNATSTSSQMAECEIKVGDVTFTRSINGADTCVSLLADGALEFRCREGLDFFCDPNEGKLSNNTLPVLLIPTDNTKPFTLTAKVTPEITAEGLYNAADLFVYVNDTLWQKLAFEQDEYGNHRIVSVRTQGTSDDNNHDRIDAKSVYMKISSDTRTIASYYSLDKKEWHMVRLYRNYYPDSIYLGISSQCPQRGGCTSRIEDVTLSHDNVGDFRMGE</sequence>
<dbReference type="Proteomes" id="UP001193734">
    <property type="component" value="Unassembled WGS sequence"/>
</dbReference>
<dbReference type="SUPFAM" id="SSF49899">
    <property type="entry name" value="Concanavalin A-like lectins/glucanases"/>
    <property type="match status" value="1"/>
</dbReference>
<dbReference type="InterPro" id="IPR009784">
    <property type="entry name" value="DUF1349"/>
</dbReference>
<dbReference type="Pfam" id="PF07081">
    <property type="entry name" value="DUF1349"/>
    <property type="match status" value="1"/>
</dbReference>
<reference evidence="1 2" key="1">
    <citation type="submission" date="2020-05" db="EMBL/GenBank/DDBJ databases">
        <title>Distinct polysaccharide utilization as determinants for interspecies competition between intestinal Prevotella spp.</title>
        <authorList>
            <person name="Galvez E.J.C."/>
            <person name="Iljazovic A."/>
            <person name="Strowig T."/>
        </authorList>
    </citation>
    <scope>NUCLEOTIDE SEQUENCE [LARGE SCALE GENOMIC DNA]</scope>
    <source>
        <strain evidence="1 2">PROD</strain>
    </source>
</reference>
<accession>A0ABX2AU99</accession>